<feature type="transmembrane region" description="Helical" evidence="1">
    <location>
        <begin position="38"/>
        <end position="58"/>
    </location>
</feature>
<protein>
    <recommendedName>
        <fullName evidence="2">DUF8107 domain-containing protein</fullName>
    </recommendedName>
</protein>
<proteinExistence type="predicted"/>
<organism evidence="3 4">
    <name type="scientific">Halobellus clavatus</name>
    <dbReference type="NCBI Taxonomy" id="660517"/>
    <lineage>
        <taxon>Archaea</taxon>
        <taxon>Methanobacteriati</taxon>
        <taxon>Methanobacteriota</taxon>
        <taxon>Stenosarchaea group</taxon>
        <taxon>Halobacteria</taxon>
        <taxon>Halobacteriales</taxon>
        <taxon>Haloferacaceae</taxon>
        <taxon>Halobellus</taxon>
    </lineage>
</organism>
<keyword evidence="1" id="KW-0472">Membrane</keyword>
<keyword evidence="4" id="KW-1185">Reference proteome</keyword>
<dbReference type="OrthoDB" id="214676at2157"/>
<keyword evidence="1" id="KW-0812">Transmembrane</keyword>
<dbReference type="AlphaFoldDB" id="A0A1H3E4E5"/>
<keyword evidence="1" id="KW-1133">Transmembrane helix</keyword>
<evidence type="ECO:0000256" key="1">
    <source>
        <dbReference type="SAM" id="Phobius"/>
    </source>
</evidence>
<gene>
    <name evidence="3" type="ORF">SAMN04487946_10242</name>
</gene>
<feature type="transmembrane region" description="Helical" evidence="1">
    <location>
        <begin position="12"/>
        <end position="32"/>
    </location>
</feature>
<evidence type="ECO:0000313" key="3">
    <source>
        <dbReference type="EMBL" id="SDX73551.1"/>
    </source>
</evidence>
<dbReference type="Proteomes" id="UP000199170">
    <property type="component" value="Unassembled WGS sequence"/>
</dbReference>
<reference evidence="4" key="1">
    <citation type="submission" date="2016-10" db="EMBL/GenBank/DDBJ databases">
        <authorList>
            <person name="Varghese N."/>
            <person name="Submissions S."/>
        </authorList>
    </citation>
    <scope>NUCLEOTIDE SEQUENCE [LARGE SCALE GENOMIC DNA]</scope>
    <source>
        <strain evidence="4">CGMCC 1.10118</strain>
    </source>
</reference>
<dbReference type="EMBL" id="FNPB01000002">
    <property type="protein sequence ID" value="SDX73551.1"/>
    <property type="molecule type" value="Genomic_DNA"/>
</dbReference>
<name>A0A1H3E4E5_9EURY</name>
<evidence type="ECO:0000259" key="2">
    <source>
        <dbReference type="Pfam" id="PF26409"/>
    </source>
</evidence>
<dbReference type="InterPro" id="IPR058420">
    <property type="entry name" value="DUF8107"/>
</dbReference>
<feature type="domain" description="DUF8107" evidence="2">
    <location>
        <begin position="4"/>
        <end position="60"/>
    </location>
</feature>
<dbReference type="RefSeq" id="WP_089765381.1">
    <property type="nucleotide sequence ID" value="NZ_FNPB01000002.1"/>
</dbReference>
<sequence>METTSQGDPRVLFVMNLVLSSVFAAVVIWGLSTVDITQFTIVNVGSLALVVMAATYLITR</sequence>
<dbReference type="Pfam" id="PF26409">
    <property type="entry name" value="DUF8107"/>
    <property type="match status" value="1"/>
</dbReference>
<accession>A0A1H3E4E5</accession>
<evidence type="ECO:0000313" key="4">
    <source>
        <dbReference type="Proteomes" id="UP000199170"/>
    </source>
</evidence>
<dbReference type="STRING" id="660517.SAMN04487946_10242"/>